<reference evidence="3" key="2">
    <citation type="submission" date="2025-08" db="UniProtKB">
        <authorList>
            <consortium name="RefSeq"/>
        </authorList>
    </citation>
    <scope>IDENTIFICATION</scope>
</reference>
<feature type="compositionally biased region" description="Basic and acidic residues" evidence="1">
    <location>
        <begin position="49"/>
        <end position="75"/>
    </location>
</feature>
<feature type="region of interest" description="Disordered" evidence="1">
    <location>
        <begin position="41"/>
        <end position="102"/>
    </location>
</feature>
<evidence type="ECO:0000313" key="2">
    <source>
        <dbReference type="Proteomes" id="UP000694930"/>
    </source>
</evidence>
<evidence type="ECO:0000256" key="1">
    <source>
        <dbReference type="SAM" id="MobiDB-lite"/>
    </source>
</evidence>
<dbReference type="GeneID" id="114077603"/>
<sequence>MLLQIISHEETSPNIQEKILTAITTLCQKVESLDSEVQLLKKASNSQQHDSKYAELRRPADDKRPELKGDVEKHLKTQNTNKLPTAGTNEASTSKGKNTNLNNLFEKPFIPRKQIIDITPNPQTSTYAESLNKEKKIYNHITQSYIENIYTIQTYLNLKPRSTTTTEKTQDYITQHLQGYNKLIARPKTNPNLVRTCYSYGLLSTVYTYDGTEISGIPEIHKAFLTYKRITKGNLFFIKFYTAPAEILFDEIKPTIQVVKMGLTREMIIPEDISAQPEIPKVEIPNFYANKRTIGVSTIIQELATNYLQGIAIWSYYSRDHLMIYANSKEVRTADMAEVQR</sequence>
<feature type="compositionally biased region" description="Polar residues" evidence="1">
    <location>
        <begin position="77"/>
        <end position="102"/>
    </location>
</feature>
<dbReference type="Proteomes" id="UP000694930">
    <property type="component" value="Chromosome 6"/>
</dbReference>
<reference evidence="2" key="1">
    <citation type="journal article" date="2014" name="Nat. Genet.">
        <title>The genome of the stress-tolerant wild tomato species Solanum pennellii.</title>
        <authorList>
            <person name="Bolger A."/>
            <person name="Scossa F."/>
            <person name="Bolger M.E."/>
            <person name="Lanz C."/>
            <person name="Maumus F."/>
            <person name="Tohge T."/>
            <person name="Quesneville H."/>
            <person name="Alseekh S."/>
            <person name="Sorensen I."/>
            <person name="Lichtenstein G."/>
            <person name="Fich E.A."/>
            <person name="Conte M."/>
            <person name="Keller H."/>
            <person name="Schneeberger K."/>
            <person name="Schwacke R."/>
            <person name="Ofner I."/>
            <person name="Vrebalov J."/>
            <person name="Xu Y."/>
            <person name="Osorio S."/>
            <person name="Aflitos S.A."/>
            <person name="Schijlen E."/>
            <person name="Jimenez-Gomez J.M."/>
            <person name="Ryngajllo M."/>
            <person name="Kimura S."/>
            <person name="Kumar R."/>
            <person name="Koenig D."/>
            <person name="Headland L.R."/>
            <person name="Maloof J.N."/>
            <person name="Sinha N."/>
            <person name="van Ham R.C."/>
            <person name="Lankhorst R.K."/>
            <person name="Mao L."/>
            <person name="Vogel A."/>
            <person name="Arsova B."/>
            <person name="Panstruga R."/>
            <person name="Fei Z."/>
            <person name="Rose J.K."/>
            <person name="Zamir D."/>
            <person name="Carrari F."/>
            <person name="Giovannoni J.J."/>
            <person name="Weigel D."/>
            <person name="Usadel B."/>
            <person name="Fernie A.R."/>
        </authorList>
    </citation>
    <scope>NUCLEOTIDE SEQUENCE [LARGE SCALE GENOMIC DNA]</scope>
    <source>
        <strain evidence="2">cv. LA0716</strain>
    </source>
</reference>
<gene>
    <name evidence="3" type="primary">LOC114077603</name>
</gene>
<evidence type="ECO:0000313" key="3">
    <source>
        <dbReference type="RefSeq" id="XP_027773711.1"/>
    </source>
</evidence>
<keyword evidence="2" id="KW-1185">Reference proteome</keyword>
<organism evidence="2 3">
    <name type="scientific">Solanum pennellii</name>
    <name type="common">Tomato</name>
    <name type="synonym">Lycopersicon pennellii</name>
    <dbReference type="NCBI Taxonomy" id="28526"/>
    <lineage>
        <taxon>Eukaryota</taxon>
        <taxon>Viridiplantae</taxon>
        <taxon>Streptophyta</taxon>
        <taxon>Embryophyta</taxon>
        <taxon>Tracheophyta</taxon>
        <taxon>Spermatophyta</taxon>
        <taxon>Magnoliopsida</taxon>
        <taxon>eudicotyledons</taxon>
        <taxon>Gunneridae</taxon>
        <taxon>Pentapetalae</taxon>
        <taxon>asterids</taxon>
        <taxon>lamiids</taxon>
        <taxon>Solanales</taxon>
        <taxon>Solanaceae</taxon>
        <taxon>Solanoideae</taxon>
        <taxon>Solaneae</taxon>
        <taxon>Solanum</taxon>
        <taxon>Solanum subgen. Lycopersicon</taxon>
    </lineage>
</organism>
<name>A0ABM1VD93_SOLPN</name>
<dbReference type="RefSeq" id="XP_027773711.1">
    <property type="nucleotide sequence ID" value="XM_027917910.1"/>
</dbReference>
<protein>
    <submittedName>
        <fullName evidence="3">Uncharacterized protein LOC114077603</fullName>
    </submittedName>
</protein>
<accession>A0ABM1VD93</accession>
<proteinExistence type="predicted"/>